<reference evidence="1" key="1">
    <citation type="journal article" date="2017" name="Parasit. Vectors">
        <title>Sialotranscriptomics of Rhipicephalus zambeziensis reveals intricate expression profiles of secretory proteins and suggests tight temporal transcriptional regulation during blood-feeding.</title>
        <authorList>
            <person name="de Castro M.H."/>
            <person name="de Klerk D."/>
            <person name="Pienaar R."/>
            <person name="Rees D.J.G."/>
            <person name="Mans B.J."/>
        </authorList>
    </citation>
    <scope>NUCLEOTIDE SEQUENCE</scope>
    <source>
        <tissue evidence="1">Salivary glands</tissue>
    </source>
</reference>
<dbReference type="AlphaFoldDB" id="A0A224Y5I7"/>
<name>A0A224Y5I7_9ACAR</name>
<proteinExistence type="predicted"/>
<accession>A0A224Y5I7</accession>
<sequence length="145" mass="17009">MLSFSRFASLLRSASFSSTKWLSCLRAAGTRFSGMPWRCSLRLPHHFQLPRCQWSLCRQIWKSWTVLPLQGAVFQLLLRPNSENKVFYEKRILLMALNVNPCTRIHSKATANVHHGILFPWATIWWRCCLPWNQIHVVYMDVLPP</sequence>
<protein>
    <submittedName>
        <fullName evidence="1">Uncharacterized protein</fullName>
    </submittedName>
</protein>
<dbReference type="EMBL" id="GFPF01001670">
    <property type="protein sequence ID" value="MAA12816.1"/>
    <property type="molecule type" value="Transcribed_RNA"/>
</dbReference>
<organism evidence="1">
    <name type="scientific">Rhipicephalus zambeziensis</name>
    <dbReference type="NCBI Taxonomy" id="60191"/>
    <lineage>
        <taxon>Eukaryota</taxon>
        <taxon>Metazoa</taxon>
        <taxon>Ecdysozoa</taxon>
        <taxon>Arthropoda</taxon>
        <taxon>Chelicerata</taxon>
        <taxon>Arachnida</taxon>
        <taxon>Acari</taxon>
        <taxon>Parasitiformes</taxon>
        <taxon>Ixodida</taxon>
        <taxon>Ixodoidea</taxon>
        <taxon>Ixodidae</taxon>
        <taxon>Rhipicephalinae</taxon>
        <taxon>Rhipicephalus</taxon>
        <taxon>Rhipicephalus</taxon>
    </lineage>
</organism>
<evidence type="ECO:0000313" key="1">
    <source>
        <dbReference type="EMBL" id="MAA12816.1"/>
    </source>
</evidence>